<evidence type="ECO:0000313" key="2">
    <source>
        <dbReference type="EMBL" id="CEN51873.1"/>
    </source>
</evidence>
<organism evidence="2 3">
    <name type="scientific">Capnocytophaga canimorsus</name>
    <dbReference type="NCBI Taxonomy" id="28188"/>
    <lineage>
        <taxon>Bacteria</taxon>
        <taxon>Pseudomonadati</taxon>
        <taxon>Bacteroidota</taxon>
        <taxon>Flavobacteriia</taxon>
        <taxon>Flavobacteriales</taxon>
        <taxon>Flavobacteriaceae</taxon>
        <taxon>Capnocytophaga</taxon>
    </lineage>
</organism>
<dbReference type="SUPFAM" id="SSF49785">
    <property type="entry name" value="Galactose-binding domain-like"/>
    <property type="match status" value="1"/>
</dbReference>
<dbReference type="AlphaFoldDB" id="A0A0B7IPF0"/>
<dbReference type="InterPro" id="IPR000421">
    <property type="entry name" value="FA58C"/>
</dbReference>
<dbReference type="InterPro" id="IPR008979">
    <property type="entry name" value="Galactose-bd-like_sf"/>
</dbReference>
<dbReference type="Proteomes" id="UP000039370">
    <property type="component" value="Unassembled WGS sequence"/>
</dbReference>
<evidence type="ECO:0000313" key="3">
    <source>
        <dbReference type="Proteomes" id="UP000039370"/>
    </source>
</evidence>
<dbReference type="Pfam" id="PF00754">
    <property type="entry name" value="F5_F8_type_C"/>
    <property type="match status" value="1"/>
</dbReference>
<proteinExistence type="predicted"/>
<gene>
    <name evidence="2" type="ORF">CCAN11_2370004</name>
</gene>
<dbReference type="PROSITE" id="PS50022">
    <property type="entry name" value="FA58C_3"/>
    <property type="match status" value="1"/>
</dbReference>
<accession>A0A0B7IPF0</accession>
<sequence>MAKHPHWVDFDMGEMRNIKGFTYQPRTSGWNGMVKDYSIWVSNDAKNWIEIKKGTFPRSTNIQRVMFDKVQKARYIRFTALSEQFGQDFASGAEFSVLEE</sequence>
<reference evidence="3" key="1">
    <citation type="submission" date="2015-01" db="EMBL/GenBank/DDBJ databases">
        <authorList>
            <person name="MANFREDI Pablo"/>
        </authorList>
    </citation>
    <scope>NUCLEOTIDE SEQUENCE [LARGE SCALE GENOMIC DNA]</scope>
    <source>
        <strain evidence="3">Cc11</strain>
    </source>
</reference>
<protein>
    <recommendedName>
        <fullName evidence="1">F5/8 type C domain-containing protein</fullName>
    </recommendedName>
</protein>
<evidence type="ECO:0000259" key="1">
    <source>
        <dbReference type="PROSITE" id="PS50022"/>
    </source>
</evidence>
<name>A0A0B7IPF0_9FLAO</name>
<dbReference type="EMBL" id="CDOK01000154">
    <property type="protein sequence ID" value="CEN51873.1"/>
    <property type="molecule type" value="Genomic_DNA"/>
</dbReference>
<dbReference type="Gene3D" id="2.60.120.260">
    <property type="entry name" value="Galactose-binding domain-like"/>
    <property type="match status" value="1"/>
</dbReference>
<feature type="domain" description="F5/8 type C" evidence="1">
    <location>
        <begin position="1"/>
        <end position="100"/>
    </location>
</feature>